<dbReference type="OMA" id="MDACHIV"/>
<name>A0A0E1S5E4_COCIM</name>
<feature type="compositionally biased region" description="Low complexity" evidence="1">
    <location>
        <begin position="145"/>
        <end position="157"/>
    </location>
</feature>
<evidence type="ECO:0000259" key="2">
    <source>
        <dbReference type="Pfam" id="PF13391"/>
    </source>
</evidence>
<accession>A0A0E1S5E4</accession>
<evidence type="ECO:0000256" key="1">
    <source>
        <dbReference type="SAM" id="MobiDB-lite"/>
    </source>
</evidence>
<dbReference type="EMBL" id="GG704911">
    <property type="protein sequence ID" value="EAS36788.1"/>
    <property type="molecule type" value="Genomic_DNA"/>
</dbReference>
<dbReference type="Proteomes" id="UP000001261">
    <property type="component" value="Unassembled WGS sequence"/>
</dbReference>
<feature type="domain" description="HNH nuclease" evidence="2">
    <location>
        <begin position="172"/>
        <end position="247"/>
    </location>
</feature>
<proteinExistence type="predicted"/>
<sequence length="412" mass="46323">MDNKVDDDKIGPGVELCDPVRLKLLKELQDIVGRVPQKAQASFLLCDLQYLQDLRKSSINPVVLEAVQRSLSDSKVDEIVAQWCQLSRPHSTASPARSLSLSHGHPKPSPLKHLAVANTKAQAPEEQEETEIPSQPSKRKRNGSRSRTSCSSGKSRSQYVSDECKNRDAHRCVVTKLAGPIDAAHIVPFSLNREDRRASFFSLLKTLWSQRIEKWKSLLENGTEFVENMISFTPTIHRYHSAGLFGLQPIEASLDGKSLKLKFYWLPQRETPSDTMTDITDIPTLPDDVELEDIKICNGKDGHLIKSGEVIELTTLDPEKRPLPNWDLLEMQWVLQRLTALRGAADLPDTVLDESDDLASFGYSEMEADKIFDEGLGGWCKQGVDEEAIEEDCWSGRVNNWIDTQQIQPQII</sequence>
<dbReference type="VEuPathDB" id="FungiDB:CIMG_02142"/>
<dbReference type="KEGG" id="cim:CIMG_02142"/>
<evidence type="ECO:0000313" key="4">
    <source>
        <dbReference type="Proteomes" id="UP000001261"/>
    </source>
</evidence>
<reference evidence="4" key="2">
    <citation type="journal article" date="2010" name="Genome Res.">
        <title>Population genomic sequencing of Coccidioides fungi reveals recent hybridization and transposon control.</title>
        <authorList>
            <person name="Neafsey D.E."/>
            <person name="Barker B.M."/>
            <person name="Sharpton T.J."/>
            <person name="Stajich J.E."/>
            <person name="Park D.J."/>
            <person name="Whiston E."/>
            <person name="Hung C.-Y."/>
            <person name="McMahan C."/>
            <person name="White J."/>
            <person name="Sykes S."/>
            <person name="Heiman D."/>
            <person name="Young S."/>
            <person name="Zeng Q."/>
            <person name="Abouelleil A."/>
            <person name="Aftuck L."/>
            <person name="Bessette D."/>
            <person name="Brown A."/>
            <person name="FitzGerald M."/>
            <person name="Lui A."/>
            <person name="Macdonald J.P."/>
            <person name="Priest M."/>
            <person name="Orbach M.J."/>
            <person name="Galgiani J.N."/>
            <person name="Kirkland T.N."/>
            <person name="Cole G.T."/>
            <person name="Birren B.W."/>
            <person name="Henn M.R."/>
            <person name="Taylor J.W."/>
            <person name="Rounsley S.D."/>
        </authorList>
    </citation>
    <scope>GENOME REANNOTATION</scope>
    <source>
        <strain evidence="4">RS</strain>
    </source>
</reference>
<dbReference type="RefSeq" id="XP_001248371.1">
    <property type="nucleotide sequence ID" value="XM_001248370.2"/>
</dbReference>
<feature type="compositionally biased region" description="Polar residues" evidence="1">
    <location>
        <begin position="90"/>
        <end position="101"/>
    </location>
</feature>
<dbReference type="AlphaFoldDB" id="A0A0E1S5E4"/>
<evidence type="ECO:0000313" key="3">
    <source>
        <dbReference type="EMBL" id="EAS36788.1"/>
    </source>
</evidence>
<keyword evidence="4" id="KW-1185">Reference proteome</keyword>
<protein>
    <recommendedName>
        <fullName evidence="2">HNH nuclease domain-containing protein</fullName>
    </recommendedName>
</protein>
<dbReference type="InterPro" id="IPR003615">
    <property type="entry name" value="HNH_nuc"/>
</dbReference>
<reference evidence="4" key="1">
    <citation type="journal article" date="2009" name="Genome Res.">
        <title>Comparative genomic analyses of the human fungal pathogens Coccidioides and their relatives.</title>
        <authorList>
            <person name="Sharpton T.J."/>
            <person name="Stajich J.E."/>
            <person name="Rounsley S.D."/>
            <person name="Gardner M.J."/>
            <person name="Wortman J.R."/>
            <person name="Jordar V.S."/>
            <person name="Maiti R."/>
            <person name="Kodira C.D."/>
            <person name="Neafsey D.E."/>
            <person name="Zeng Q."/>
            <person name="Hung C.-Y."/>
            <person name="McMahan C."/>
            <person name="Muszewska A."/>
            <person name="Grynberg M."/>
            <person name="Mandel M.A."/>
            <person name="Kellner E.M."/>
            <person name="Barker B.M."/>
            <person name="Galgiani J.N."/>
            <person name="Orbach M.J."/>
            <person name="Kirkland T.N."/>
            <person name="Cole G.T."/>
            <person name="Henn M.R."/>
            <person name="Birren B.W."/>
            <person name="Taylor J.W."/>
        </authorList>
    </citation>
    <scope>NUCLEOTIDE SEQUENCE [LARGE SCALE GENOMIC DNA]</scope>
    <source>
        <strain evidence="4">RS</strain>
    </source>
</reference>
<feature type="region of interest" description="Disordered" evidence="1">
    <location>
        <begin position="90"/>
        <end position="162"/>
    </location>
</feature>
<dbReference type="OrthoDB" id="5416097at2759"/>
<dbReference type="InParanoid" id="A0A0E1S5E4"/>
<gene>
    <name evidence="3" type="ORF">CIMG_02142</name>
</gene>
<organism evidence="3 4">
    <name type="scientific">Coccidioides immitis (strain RS)</name>
    <name type="common">Valley fever fungus</name>
    <dbReference type="NCBI Taxonomy" id="246410"/>
    <lineage>
        <taxon>Eukaryota</taxon>
        <taxon>Fungi</taxon>
        <taxon>Dikarya</taxon>
        <taxon>Ascomycota</taxon>
        <taxon>Pezizomycotina</taxon>
        <taxon>Eurotiomycetes</taxon>
        <taxon>Eurotiomycetidae</taxon>
        <taxon>Onygenales</taxon>
        <taxon>Onygenaceae</taxon>
        <taxon>Coccidioides</taxon>
    </lineage>
</organism>
<dbReference type="GeneID" id="4567867"/>
<dbReference type="Pfam" id="PF13391">
    <property type="entry name" value="HNH_2"/>
    <property type="match status" value="1"/>
</dbReference>